<keyword evidence="5" id="KW-1185">Reference proteome</keyword>
<name>A0AAY4AF89_9TELE</name>
<feature type="compositionally biased region" description="Polar residues" evidence="1">
    <location>
        <begin position="688"/>
        <end position="705"/>
    </location>
</feature>
<dbReference type="GeneID" id="114792649"/>
<reference evidence="4" key="3">
    <citation type="submission" date="2025-09" db="UniProtKB">
        <authorList>
            <consortium name="Ensembl"/>
        </authorList>
    </citation>
    <scope>IDENTIFICATION</scope>
</reference>
<accession>A0AAY4AF89</accession>
<organism evidence="4 5">
    <name type="scientific">Denticeps clupeoides</name>
    <name type="common">denticle herring</name>
    <dbReference type="NCBI Taxonomy" id="299321"/>
    <lineage>
        <taxon>Eukaryota</taxon>
        <taxon>Metazoa</taxon>
        <taxon>Chordata</taxon>
        <taxon>Craniata</taxon>
        <taxon>Vertebrata</taxon>
        <taxon>Euteleostomi</taxon>
        <taxon>Actinopterygii</taxon>
        <taxon>Neopterygii</taxon>
        <taxon>Teleostei</taxon>
        <taxon>Clupei</taxon>
        <taxon>Clupeiformes</taxon>
        <taxon>Denticipitoidei</taxon>
        <taxon>Denticipitidae</taxon>
        <taxon>Denticeps</taxon>
    </lineage>
</organism>
<dbReference type="RefSeq" id="XP_028839807.1">
    <property type="nucleotide sequence ID" value="XM_028983974.1"/>
</dbReference>
<keyword evidence="2" id="KW-0472">Membrane</keyword>
<protein>
    <recommendedName>
        <fullName evidence="3">C2 domain-containing protein</fullName>
    </recommendedName>
</protein>
<dbReference type="SMART" id="SM00239">
    <property type="entry name" value="C2"/>
    <property type="match status" value="1"/>
</dbReference>
<proteinExistence type="predicted"/>
<feature type="region of interest" description="Disordered" evidence="1">
    <location>
        <begin position="685"/>
        <end position="760"/>
    </location>
</feature>
<evidence type="ECO:0000313" key="4">
    <source>
        <dbReference type="Ensembl" id="ENSDCDP00010007539.1"/>
    </source>
</evidence>
<dbReference type="AlphaFoldDB" id="A0AAY4AF89"/>
<feature type="compositionally biased region" description="Pro residues" evidence="1">
    <location>
        <begin position="731"/>
        <end position="740"/>
    </location>
</feature>
<reference evidence="4" key="2">
    <citation type="submission" date="2025-08" db="UniProtKB">
        <authorList>
            <consortium name="Ensembl"/>
        </authorList>
    </citation>
    <scope>IDENTIFICATION</scope>
</reference>
<feature type="compositionally biased region" description="Polar residues" evidence="1">
    <location>
        <begin position="747"/>
        <end position="760"/>
    </location>
</feature>
<dbReference type="Gene3D" id="2.60.40.150">
    <property type="entry name" value="C2 domain"/>
    <property type="match status" value="1"/>
</dbReference>
<evidence type="ECO:0000259" key="3">
    <source>
        <dbReference type="PROSITE" id="PS50004"/>
    </source>
</evidence>
<reference evidence="4 5" key="1">
    <citation type="submission" date="2020-06" db="EMBL/GenBank/DDBJ databases">
        <authorList>
            <consortium name="Wellcome Sanger Institute Data Sharing"/>
        </authorList>
    </citation>
    <scope>NUCLEOTIDE SEQUENCE [LARGE SCALE GENOMIC DNA]</scope>
</reference>
<feature type="domain" description="C2" evidence="3">
    <location>
        <begin position="228"/>
        <end position="346"/>
    </location>
</feature>
<dbReference type="InterPro" id="IPR035892">
    <property type="entry name" value="C2_domain_sf"/>
</dbReference>
<dbReference type="GeneTree" id="ENSGT00530000063764"/>
<evidence type="ECO:0000313" key="5">
    <source>
        <dbReference type="Proteomes" id="UP000694580"/>
    </source>
</evidence>
<sequence>MACVSDDAQWLCMVTLFVASVATLLVYFVQYFYGRGGSGHAGPVPEEAGALLNWALSQRSWKSQWRRAWFRTLNERAAETANSVRLIFEEDGLQSSDLVLDQVCSFRKSPGQKAMCCRVVGEKLQFSLSAAQPNSSAEPLRYSVKVSPLHLQLDLQMTEADGDVRLNWGLSGLDSSDLQLVPSFVQGGAAGLSVHAVRDKLRQILCDVRPSVALSSRPAQAAELKEAHSKAPQVSSPPKPPRAHEWKLLVKNIRVTWQQEGSAAGGMNPQCVLQLDDPPQKLTSSVLTGTSTPSWDQPFIFELSGRSKELNIQLMDQGKPQESSLIGQVSVPFDLVKKQPKGQHSFELMTKDEVVGSLTTEFTYLEPSEVRTWQAPTPAVTKRVEMDRTVMPCGTVVTTITAVKSKPGRPLPSGLSETLLKPASKTKLAERRVSEQPSLVGATVSKALSSSDTELLMLNGTDPVAEAAIRQLQQSAKLKMKSPVKKSTIIISGVAKAPLSQDEELALMAGYAASMDASMSGGPEVIQAAPTPPMLEANSMEPLDPLEGPSHGAMMEDWESQHGEDQDMDKTSLSLCISETSSKKGKEEASDNQKLMATEQLPSQECQAVLPEEAPAQGPGHEPVAQRPGVPGAPRASRAGGTRTPDGHPTAHYQPKALAQGQEQSQRLCQTTTCMSLCLPVIPASPKARSSNPFLLHQTPPSSVQMPPLQSPSSSAEFPPEPSTQPCTSLPSPPPSPAPLPTLASTQSCTDQISSSGDEH</sequence>
<feature type="region of interest" description="Disordered" evidence="1">
    <location>
        <begin position="217"/>
        <end position="242"/>
    </location>
</feature>
<feature type="region of interest" description="Disordered" evidence="1">
    <location>
        <begin position="613"/>
        <end position="666"/>
    </location>
</feature>
<dbReference type="Proteomes" id="UP000694580">
    <property type="component" value="Chromosome 6"/>
</dbReference>
<keyword evidence="2" id="KW-1133">Transmembrane helix</keyword>
<feature type="compositionally biased region" description="Low complexity" evidence="1">
    <location>
        <begin position="711"/>
        <end position="730"/>
    </location>
</feature>
<gene>
    <name evidence="4" type="primary">C2CD2</name>
</gene>
<dbReference type="PANTHER" id="PTHR21119:SF7">
    <property type="entry name" value="C2 DOMAIN-CONTAINING PROTEIN 2"/>
    <property type="match status" value="1"/>
</dbReference>
<feature type="transmembrane region" description="Helical" evidence="2">
    <location>
        <begin position="12"/>
        <end position="33"/>
    </location>
</feature>
<dbReference type="InterPro" id="IPR039934">
    <property type="entry name" value="C2CD2/C2CD2L"/>
</dbReference>
<dbReference type="InterPro" id="IPR000008">
    <property type="entry name" value="C2_dom"/>
</dbReference>
<dbReference type="PROSITE" id="PS50004">
    <property type="entry name" value="C2"/>
    <property type="match status" value="1"/>
</dbReference>
<dbReference type="Pfam" id="PF18696">
    <property type="entry name" value="SMP_C2CD2L"/>
    <property type="match status" value="1"/>
</dbReference>
<dbReference type="CDD" id="cd21682">
    <property type="entry name" value="SMP_C2CD2"/>
    <property type="match status" value="1"/>
</dbReference>
<evidence type="ECO:0000256" key="1">
    <source>
        <dbReference type="SAM" id="MobiDB-lite"/>
    </source>
</evidence>
<dbReference type="InterPro" id="IPR040885">
    <property type="entry name" value="SMP_C2CD2L"/>
</dbReference>
<dbReference type="SUPFAM" id="SSF49562">
    <property type="entry name" value="C2 domain (Calcium/lipid-binding domain, CaLB)"/>
    <property type="match status" value="1"/>
</dbReference>
<keyword evidence="2" id="KW-0812">Transmembrane</keyword>
<evidence type="ECO:0000256" key="2">
    <source>
        <dbReference type="SAM" id="Phobius"/>
    </source>
</evidence>
<dbReference type="Ensembl" id="ENSDCDT00010007917.1">
    <property type="protein sequence ID" value="ENSDCDP00010007539.1"/>
    <property type="gene ID" value="ENSDCDG00010003373.1"/>
</dbReference>
<feature type="region of interest" description="Disordered" evidence="1">
    <location>
        <begin position="522"/>
        <end position="554"/>
    </location>
</feature>
<dbReference type="Pfam" id="PF00168">
    <property type="entry name" value="C2"/>
    <property type="match status" value="1"/>
</dbReference>
<dbReference type="PANTHER" id="PTHR21119">
    <property type="entry name" value="C2 DOMAIN-CONTAINING PROTEIN"/>
    <property type="match status" value="1"/>
</dbReference>